<dbReference type="Pfam" id="PF05016">
    <property type="entry name" value="ParE_toxin"/>
    <property type="match status" value="1"/>
</dbReference>
<evidence type="ECO:0000313" key="2">
    <source>
        <dbReference type="EMBL" id="MBE6092115.1"/>
    </source>
</evidence>
<gene>
    <name evidence="2" type="ORF">E7201_02885</name>
</gene>
<dbReference type="InterPro" id="IPR007712">
    <property type="entry name" value="RelE/ParE_toxin"/>
</dbReference>
<evidence type="ECO:0000256" key="1">
    <source>
        <dbReference type="ARBA" id="ARBA00022649"/>
    </source>
</evidence>
<dbReference type="Proteomes" id="UP000761380">
    <property type="component" value="Unassembled WGS sequence"/>
</dbReference>
<comment type="caution">
    <text evidence="2">The sequence shown here is derived from an EMBL/GenBank/DDBJ whole genome shotgun (WGS) entry which is preliminary data.</text>
</comment>
<sequence>MLDGKRKLRYIPLFYNDLENAADYIANTIGNVQAAIELLDKVEVAILNRLPIADAFEPYPSRKERKQDYYKIYVGNYVIYYVVLEEDGESVMEVRRFLYRGRNREVLI</sequence>
<dbReference type="EMBL" id="SVBY01000012">
    <property type="protein sequence ID" value="MBE6092115.1"/>
    <property type="molecule type" value="Genomic_DNA"/>
</dbReference>
<keyword evidence="1" id="KW-1277">Toxin-antitoxin system</keyword>
<evidence type="ECO:0000313" key="3">
    <source>
        <dbReference type="Proteomes" id="UP000761380"/>
    </source>
</evidence>
<accession>A0A927WLM4</accession>
<dbReference type="InterPro" id="IPR035093">
    <property type="entry name" value="RelE/ParE_toxin_dom_sf"/>
</dbReference>
<name>A0A927WLM4_SELRU</name>
<dbReference type="Gene3D" id="3.30.2310.20">
    <property type="entry name" value="RelE-like"/>
    <property type="match status" value="1"/>
</dbReference>
<proteinExistence type="predicted"/>
<protein>
    <submittedName>
        <fullName evidence="2">Type II toxin-antitoxin system RelE/ParE family toxin</fullName>
    </submittedName>
</protein>
<dbReference type="AlphaFoldDB" id="A0A927WLM4"/>
<reference evidence="2" key="1">
    <citation type="submission" date="2019-04" db="EMBL/GenBank/DDBJ databases">
        <title>Evolution of Biomass-Degrading Anaerobic Consortia Revealed by Metagenomics.</title>
        <authorList>
            <person name="Peng X."/>
        </authorList>
    </citation>
    <scope>NUCLEOTIDE SEQUENCE</scope>
    <source>
        <strain evidence="2">SIG240</strain>
    </source>
</reference>
<organism evidence="2 3">
    <name type="scientific">Selenomonas ruminantium</name>
    <dbReference type="NCBI Taxonomy" id="971"/>
    <lineage>
        <taxon>Bacteria</taxon>
        <taxon>Bacillati</taxon>
        <taxon>Bacillota</taxon>
        <taxon>Negativicutes</taxon>
        <taxon>Selenomonadales</taxon>
        <taxon>Selenomonadaceae</taxon>
        <taxon>Selenomonas</taxon>
    </lineage>
</organism>